<protein>
    <submittedName>
        <fullName evidence="1">9894_t:CDS:1</fullName>
    </submittedName>
</protein>
<gene>
    <name evidence="1" type="ORF">DHETER_LOCUS1828</name>
</gene>
<reference evidence="1" key="1">
    <citation type="submission" date="2021-06" db="EMBL/GenBank/DDBJ databases">
        <authorList>
            <person name="Kallberg Y."/>
            <person name="Tangrot J."/>
            <person name="Rosling A."/>
        </authorList>
    </citation>
    <scope>NUCLEOTIDE SEQUENCE</scope>
    <source>
        <strain evidence="1">IL203A</strain>
    </source>
</reference>
<proteinExistence type="predicted"/>
<keyword evidence="2" id="KW-1185">Reference proteome</keyword>
<dbReference type="EMBL" id="CAJVPU010001186">
    <property type="protein sequence ID" value="CAG8473652.1"/>
    <property type="molecule type" value="Genomic_DNA"/>
</dbReference>
<name>A0ACA9KHF1_9GLOM</name>
<comment type="caution">
    <text evidence="1">The sequence shown here is derived from an EMBL/GenBank/DDBJ whole genome shotgun (WGS) entry which is preliminary data.</text>
</comment>
<evidence type="ECO:0000313" key="2">
    <source>
        <dbReference type="Proteomes" id="UP000789702"/>
    </source>
</evidence>
<dbReference type="Proteomes" id="UP000789702">
    <property type="component" value="Unassembled WGS sequence"/>
</dbReference>
<accession>A0ACA9KHF1</accession>
<evidence type="ECO:0000313" key="1">
    <source>
        <dbReference type="EMBL" id="CAG8473652.1"/>
    </source>
</evidence>
<sequence length="1307" mass="152163">MQTTYQLVQKLHEISIIKAEELTELPKEQIKSGDQRFDNQIDKIYRKNRVTLKLLPNEQYDSLEVKRFKQQFRQFEHENILKFFGFTYVREYANNGNLRLYLQNRSKISPITWNEKLTLTRQIVNGLNFIHSKNIVHSELHPNNIFVNDSIPKITNIGISIIKTPSGLPYTPYSSPELIDKREISDKTKLNIYSLGVLLWEISSDGREPFQGNYDIKLAVRIINDQRPNCSKVLEELENISDKEELKAISDKEEYKENKTEEESHNNKDIRMNNPSGKDLFLDIETIEKTVKRKKHFKKHFRLTEGRNRGNYDLVYAEKNILASNEEVRTEKCDFVPTIYLAKTNVEPWRILNELSISPLPDNKNPFADADIIRIQIPVGSIVYHPVLNKEFIKEVRDALNISNIDEKRKKLMEIFDLYGRYVITKVILGGAITINSSEIANKSVEERLQAYLRWGTSYAKGEAQSIFEYAIFDDFPSIEFSPSKSIKSVKDLNAWLKDLYNCDNIAIISYEEYKQSYELLDKKLKDEILSFFPRISNNESLPRLIPQLPIRYSEISLSQWISKPSLLLYVRDWIEELSFRCGLFLRRSTTGFGRVAFRFSKEPKITPIHQIIVSLIHPQTQQMAYLLENDFNIKKADNLKFNEIPFIDCTSALNYPLEDFKYSEKQISNKIYCQIKYLAAEISFDLKIITPTESCLQETKSAVESFQPYENLSKVFGNNYGHIWPKTLIIGGTLSSTYDLGNHVDAIDIQEIIGENKFDSSQKIIEQHLGEWEKKFGIDTTLFLSNDGKAIGKDDIKDWVESLKNKPENWKIASIEDWIPTYKGLSKQLREEIELILDNMYHIVSSGESMLSRDDQAGMTIKFPGIDKSCLFISRRLSIIDDDGSFFIGPLTDDDYRIYGNIVKKNSENLESWEVISEASITFTHLNENGCNVIIHKNSDIRLKKDETMIIWFVIAKTKGYCRFGFRSCKVTCGTEDIYFTKKDVKKDVSIKTDAISTNYVFAISFLHEPMSDLTFYYDIKFKYWSKNTIALEIEKVKKDKDILVKKDQKDTPIDDLEHTSDDDLEESADDKKETTKNQQKQELQEKISFHWCIINTKEKILKNNNKEARPWNLYGNILDEDLRKEIESNYYGPSYSPMPLEEAIEQHEISNGNTLNAWKTFIKLWKDDCNVDVTYWIGYYIEENILNAPEKFYAEVLDGDSMEQAAMKFYKESADSVNQYNQYGQLHYARGLYHGIGVLEDKREAKGYFKQSAEQGNLDAMFYLGFLLRLDENPEGEEWIVRAAERGYKKSIKFCNEKDIKFKQS</sequence>
<organism evidence="1 2">
    <name type="scientific">Dentiscutata heterogama</name>
    <dbReference type="NCBI Taxonomy" id="1316150"/>
    <lineage>
        <taxon>Eukaryota</taxon>
        <taxon>Fungi</taxon>
        <taxon>Fungi incertae sedis</taxon>
        <taxon>Mucoromycota</taxon>
        <taxon>Glomeromycotina</taxon>
        <taxon>Glomeromycetes</taxon>
        <taxon>Diversisporales</taxon>
        <taxon>Gigasporaceae</taxon>
        <taxon>Dentiscutata</taxon>
    </lineage>
</organism>